<evidence type="ECO:0000313" key="1">
    <source>
        <dbReference type="Proteomes" id="UP000095287"/>
    </source>
</evidence>
<name>A0A1I8A623_9BILA</name>
<organism evidence="1 2">
    <name type="scientific">Steinernema glaseri</name>
    <dbReference type="NCBI Taxonomy" id="37863"/>
    <lineage>
        <taxon>Eukaryota</taxon>
        <taxon>Metazoa</taxon>
        <taxon>Ecdysozoa</taxon>
        <taxon>Nematoda</taxon>
        <taxon>Chromadorea</taxon>
        <taxon>Rhabditida</taxon>
        <taxon>Tylenchina</taxon>
        <taxon>Panagrolaimomorpha</taxon>
        <taxon>Strongyloidoidea</taxon>
        <taxon>Steinernematidae</taxon>
        <taxon>Steinernema</taxon>
    </lineage>
</organism>
<reference evidence="2" key="1">
    <citation type="submission" date="2016-11" db="UniProtKB">
        <authorList>
            <consortium name="WormBaseParasite"/>
        </authorList>
    </citation>
    <scope>IDENTIFICATION</scope>
</reference>
<proteinExistence type="predicted"/>
<protein>
    <submittedName>
        <fullName evidence="2">Uncharacterized protein</fullName>
    </submittedName>
</protein>
<dbReference type="AlphaFoldDB" id="A0A1I8A623"/>
<dbReference type="WBParaSite" id="L893_g32953.t1">
    <property type="protein sequence ID" value="L893_g32953.t1"/>
    <property type="gene ID" value="L893_g32953"/>
</dbReference>
<sequence length="176" mass="19659">MSHGRTTISVDLNDIVVLSSYGFITKGKKPAEFKAHGIAGGLNISEPQFLSSTRIRTEANRISSFDASNGHQRGTRLRRALSTTKAMTEKDKREKTIHMRFAQENRTLQAEKPVRNKKAPRFKEGEPKNGMLLSSAESSFRVRLCKTFFTTSRDVVAFVFAAKLSHKTNVFPAAEP</sequence>
<dbReference type="Proteomes" id="UP000095287">
    <property type="component" value="Unplaced"/>
</dbReference>
<accession>A0A1I8A623</accession>
<keyword evidence="1" id="KW-1185">Reference proteome</keyword>
<evidence type="ECO:0000313" key="2">
    <source>
        <dbReference type="WBParaSite" id="L893_g32953.t1"/>
    </source>
</evidence>